<dbReference type="EMBL" id="UINC01070474">
    <property type="protein sequence ID" value="SVC04646.1"/>
    <property type="molecule type" value="Genomic_DNA"/>
</dbReference>
<evidence type="ECO:0000313" key="1">
    <source>
        <dbReference type="EMBL" id="SVC04646.1"/>
    </source>
</evidence>
<dbReference type="SUPFAM" id="SSF160104">
    <property type="entry name" value="Acetoacetate decarboxylase-like"/>
    <property type="match status" value="1"/>
</dbReference>
<accession>A0A382IYB1</accession>
<reference evidence="1" key="1">
    <citation type="submission" date="2018-05" db="EMBL/GenBank/DDBJ databases">
        <authorList>
            <person name="Lanie J.A."/>
            <person name="Ng W.-L."/>
            <person name="Kazmierczak K.M."/>
            <person name="Andrzejewski T.M."/>
            <person name="Davidsen T.M."/>
            <person name="Wayne K.J."/>
            <person name="Tettelin H."/>
            <person name="Glass J.I."/>
            <person name="Rusch D."/>
            <person name="Podicherti R."/>
            <person name="Tsui H.-C.T."/>
            <person name="Winkler M.E."/>
        </authorList>
    </citation>
    <scope>NUCLEOTIDE SEQUENCE</scope>
</reference>
<feature type="non-terminal residue" evidence="1">
    <location>
        <position position="1"/>
    </location>
</feature>
<dbReference type="AlphaFoldDB" id="A0A382IYB1"/>
<dbReference type="Gene3D" id="2.40.400.10">
    <property type="entry name" value="Acetoacetate decarboxylase-like"/>
    <property type="match status" value="1"/>
</dbReference>
<sequence length="160" mass="17819">LWENLADPIITGREELGFSKIYCELPEISVLHDSASSQASWLGFKFLDINVSNLKQRTEPSLPAEIDGQLHYKYMPRTGEWGTADSQYAVITPTGKSKAVVQEDLVGDGSLCWTPARWEDLPTFYQAVNAFAELEIKEFLGGSLTRSVGGSDISEQRILY</sequence>
<dbReference type="GO" id="GO:0016829">
    <property type="term" value="F:lyase activity"/>
    <property type="evidence" value="ECO:0007669"/>
    <property type="project" value="InterPro"/>
</dbReference>
<proteinExistence type="predicted"/>
<name>A0A382IYB1_9ZZZZ</name>
<protein>
    <submittedName>
        <fullName evidence="1">Uncharacterized protein</fullName>
    </submittedName>
</protein>
<dbReference type="Pfam" id="PF06314">
    <property type="entry name" value="ADC"/>
    <property type="match status" value="1"/>
</dbReference>
<organism evidence="1">
    <name type="scientific">marine metagenome</name>
    <dbReference type="NCBI Taxonomy" id="408172"/>
    <lineage>
        <taxon>unclassified sequences</taxon>
        <taxon>metagenomes</taxon>
        <taxon>ecological metagenomes</taxon>
    </lineage>
</organism>
<dbReference type="InterPro" id="IPR010451">
    <property type="entry name" value="Acetoacetate_decarboxylase"/>
</dbReference>
<gene>
    <name evidence="1" type="ORF">METZ01_LOCUS257500</name>
</gene>
<dbReference type="InterPro" id="IPR023375">
    <property type="entry name" value="ADC_dom_sf"/>
</dbReference>